<dbReference type="Gene3D" id="1.10.10.10">
    <property type="entry name" value="Winged helix-like DNA-binding domain superfamily/Winged helix DNA-binding domain"/>
    <property type="match status" value="1"/>
</dbReference>
<evidence type="ECO:0000313" key="8">
    <source>
        <dbReference type="EMBL" id="BFG70761.1"/>
    </source>
</evidence>
<feature type="domain" description="OmpR/PhoB-type" evidence="7">
    <location>
        <begin position="130"/>
        <end position="227"/>
    </location>
</feature>
<dbReference type="InterPro" id="IPR001789">
    <property type="entry name" value="Sig_transdc_resp-reg_receiver"/>
</dbReference>
<feature type="domain" description="Response regulatory" evidence="6">
    <location>
        <begin position="4"/>
        <end position="118"/>
    </location>
</feature>
<evidence type="ECO:0000256" key="4">
    <source>
        <dbReference type="PROSITE-ProRule" id="PRU00169"/>
    </source>
</evidence>
<dbReference type="Pfam" id="PF00486">
    <property type="entry name" value="Trans_reg_C"/>
    <property type="match status" value="1"/>
</dbReference>
<dbReference type="InterPro" id="IPR011006">
    <property type="entry name" value="CheY-like_superfamily"/>
</dbReference>
<feature type="DNA-binding region" description="OmpR/PhoB-type" evidence="5">
    <location>
        <begin position="130"/>
        <end position="227"/>
    </location>
</feature>
<dbReference type="GO" id="GO:0000156">
    <property type="term" value="F:phosphorelay response regulator activity"/>
    <property type="evidence" value="ECO:0007669"/>
    <property type="project" value="TreeGrafter"/>
</dbReference>
<reference evidence="8" key="1">
    <citation type="submission" date="2024-02" db="EMBL/GenBank/DDBJ databases">
        <title>Sediminibacterium planktonica sp. nov. and Sediminibacterium longus sp. nov., isolated from surface lake and river water.</title>
        <authorList>
            <person name="Watanabe K."/>
            <person name="Takemine S."/>
            <person name="Ishii Y."/>
            <person name="Ogata Y."/>
            <person name="Shindo C."/>
            <person name="Suda W."/>
        </authorList>
    </citation>
    <scope>NUCLEOTIDE SEQUENCE</scope>
    <source>
        <strain evidence="8">KACHI17</strain>
    </source>
</reference>
<dbReference type="InterPro" id="IPR016032">
    <property type="entry name" value="Sig_transdc_resp-reg_C-effctor"/>
</dbReference>
<dbReference type="PROSITE" id="PS50110">
    <property type="entry name" value="RESPONSE_REGULATORY"/>
    <property type="match status" value="1"/>
</dbReference>
<accession>A0AAT9GJA5</accession>
<organism evidence="8">
    <name type="scientific">Sediminibacterium sp. KACHI17</name>
    <dbReference type="NCBI Taxonomy" id="1751071"/>
    <lineage>
        <taxon>Bacteria</taxon>
        <taxon>Pseudomonadati</taxon>
        <taxon>Bacteroidota</taxon>
        <taxon>Chitinophagia</taxon>
        <taxon>Chitinophagales</taxon>
        <taxon>Chitinophagaceae</taxon>
        <taxon>Sediminibacterium</taxon>
    </lineage>
</organism>
<evidence type="ECO:0000259" key="7">
    <source>
        <dbReference type="PROSITE" id="PS51755"/>
    </source>
</evidence>
<gene>
    <name evidence="8" type="ORF">KACHI17_16420</name>
</gene>
<protein>
    <submittedName>
        <fullName evidence="8">Response regulator transcription factor</fullName>
    </submittedName>
</protein>
<dbReference type="SMART" id="SM00448">
    <property type="entry name" value="REC"/>
    <property type="match status" value="1"/>
</dbReference>
<dbReference type="SUPFAM" id="SSF52172">
    <property type="entry name" value="CheY-like"/>
    <property type="match status" value="1"/>
</dbReference>
<dbReference type="Pfam" id="PF00072">
    <property type="entry name" value="Response_reg"/>
    <property type="match status" value="1"/>
</dbReference>
<evidence type="ECO:0000256" key="2">
    <source>
        <dbReference type="ARBA" id="ARBA00023012"/>
    </source>
</evidence>
<proteinExistence type="predicted"/>
<dbReference type="InterPro" id="IPR039420">
    <property type="entry name" value="WalR-like"/>
</dbReference>
<feature type="modified residue" description="4-aspartylphosphate" evidence="4">
    <location>
        <position position="53"/>
    </location>
</feature>
<name>A0AAT9GJA5_9BACT</name>
<dbReference type="SUPFAM" id="SSF46894">
    <property type="entry name" value="C-terminal effector domain of the bipartite response regulators"/>
    <property type="match status" value="1"/>
</dbReference>
<dbReference type="GO" id="GO:0005829">
    <property type="term" value="C:cytosol"/>
    <property type="evidence" value="ECO:0007669"/>
    <property type="project" value="TreeGrafter"/>
</dbReference>
<dbReference type="PANTHER" id="PTHR48111:SF40">
    <property type="entry name" value="PHOSPHATE REGULON TRANSCRIPTIONAL REGULATORY PROTEIN PHOB"/>
    <property type="match status" value="1"/>
</dbReference>
<dbReference type="RefSeq" id="WP_353548399.1">
    <property type="nucleotide sequence ID" value="NZ_AP029612.1"/>
</dbReference>
<dbReference type="SMART" id="SM00862">
    <property type="entry name" value="Trans_reg_C"/>
    <property type="match status" value="1"/>
</dbReference>
<evidence type="ECO:0000256" key="5">
    <source>
        <dbReference type="PROSITE-ProRule" id="PRU01091"/>
    </source>
</evidence>
<evidence type="ECO:0000256" key="1">
    <source>
        <dbReference type="ARBA" id="ARBA00022553"/>
    </source>
</evidence>
<dbReference type="PANTHER" id="PTHR48111">
    <property type="entry name" value="REGULATOR OF RPOS"/>
    <property type="match status" value="1"/>
</dbReference>
<evidence type="ECO:0000256" key="3">
    <source>
        <dbReference type="ARBA" id="ARBA00023125"/>
    </source>
</evidence>
<dbReference type="CDD" id="cd00383">
    <property type="entry name" value="trans_reg_C"/>
    <property type="match status" value="1"/>
</dbReference>
<dbReference type="CDD" id="cd17574">
    <property type="entry name" value="REC_OmpR"/>
    <property type="match status" value="1"/>
</dbReference>
<dbReference type="GO" id="GO:0032993">
    <property type="term" value="C:protein-DNA complex"/>
    <property type="evidence" value="ECO:0007669"/>
    <property type="project" value="TreeGrafter"/>
</dbReference>
<dbReference type="AlphaFoldDB" id="A0AAT9GJA5"/>
<keyword evidence="3 5" id="KW-0238">DNA-binding</keyword>
<dbReference type="Gene3D" id="3.40.50.2300">
    <property type="match status" value="1"/>
</dbReference>
<evidence type="ECO:0000259" key="6">
    <source>
        <dbReference type="PROSITE" id="PS50110"/>
    </source>
</evidence>
<keyword evidence="2" id="KW-0902">Two-component regulatory system</keyword>
<keyword evidence="1 4" id="KW-0597">Phosphoprotein</keyword>
<dbReference type="EMBL" id="AP029612">
    <property type="protein sequence ID" value="BFG70761.1"/>
    <property type="molecule type" value="Genomic_DNA"/>
</dbReference>
<dbReference type="InterPro" id="IPR001867">
    <property type="entry name" value="OmpR/PhoB-type_DNA-bd"/>
</dbReference>
<dbReference type="GO" id="GO:0006355">
    <property type="term" value="P:regulation of DNA-templated transcription"/>
    <property type="evidence" value="ECO:0007669"/>
    <property type="project" value="InterPro"/>
</dbReference>
<dbReference type="InterPro" id="IPR036388">
    <property type="entry name" value="WH-like_DNA-bd_sf"/>
</dbReference>
<sequence length="227" mass="26254">MAIKVLYVEDELFLGKIVKETLETRGFEVIMESDGADVIRTFEDENPDICILDVMLPNKSGFELAEDIRKLNDDVPVIFLTAKTQTEDVVQGFKIGGNDYIRKPFSMEELIVRIENALRVKKEVLIPETGDSITMGKYQFHLNKQVLANGPTERKLSYREAELVKYLYRHKNDVIDRRDLLNHIWGNDSFFNSRNLDVYITKIRGYLKEDPSLEIITIKGVGYRFVV</sequence>
<dbReference type="PROSITE" id="PS51755">
    <property type="entry name" value="OMPR_PHOB"/>
    <property type="match status" value="1"/>
</dbReference>
<dbReference type="GO" id="GO:0000976">
    <property type="term" value="F:transcription cis-regulatory region binding"/>
    <property type="evidence" value="ECO:0007669"/>
    <property type="project" value="TreeGrafter"/>
</dbReference>